<keyword evidence="3" id="KW-1185">Reference proteome</keyword>
<sequence>MHIRDLVAMLIETFAESSTPEVTRQNQLLDAAFVVNETIHRYDQGVSLQSDFPKPFCLRYPTISEVLRYSIALEKEFQVIKASGKMIVLIDKNGICVGVGLPPYPGPAKDSKHIAHDVSIFVFVHGLY</sequence>
<accession>A0A180GGD4</accession>
<dbReference type="EMBL" id="ADAS02000074">
    <property type="protein sequence ID" value="OAV91807.1"/>
    <property type="molecule type" value="Genomic_DNA"/>
</dbReference>
<dbReference type="Proteomes" id="UP000005240">
    <property type="component" value="Unassembled WGS sequence"/>
</dbReference>
<reference evidence="2" key="4">
    <citation type="submission" date="2025-05" db="UniProtKB">
        <authorList>
            <consortium name="EnsemblFungi"/>
        </authorList>
    </citation>
    <scope>IDENTIFICATION</scope>
    <source>
        <strain evidence="2">isolate 1-1 / race 1 (BBBD)</strain>
    </source>
</reference>
<dbReference type="EnsemblFungi" id="PTTG_09300-t43_1">
    <property type="protein sequence ID" value="PTTG_09300-t43_1-p1"/>
    <property type="gene ID" value="PTTG_09300"/>
</dbReference>
<proteinExistence type="predicted"/>
<evidence type="ECO:0000313" key="1">
    <source>
        <dbReference type="EMBL" id="OAV91807.1"/>
    </source>
</evidence>
<evidence type="ECO:0000313" key="3">
    <source>
        <dbReference type="Proteomes" id="UP000005240"/>
    </source>
</evidence>
<reference evidence="1" key="1">
    <citation type="submission" date="2009-11" db="EMBL/GenBank/DDBJ databases">
        <authorList>
            <consortium name="The Broad Institute Genome Sequencing Platform"/>
            <person name="Ward D."/>
            <person name="Feldgarden M."/>
            <person name="Earl A."/>
            <person name="Young S.K."/>
            <person name="Zeng Q."/>
            <person name="Koehrsen M."/>
            <person name="Alvarado L."/>
            <person name="Berlin A."/>
            <person name="Bochicchio J."/>
            <person name="Borenstein D."/>
            <person name="Chapman S.B."/>
            <person name="Chen Z."/>
            <person name="Engels R."/>
            <person name="Freedman E."/>
            <person name="Gellesch M."/>
            <person name="Goldberg J."/>
            <person name="Griggs A."/>
            <person name="Gujja S."/>
            <person name="Heilman E."/>
            <person name="Heiman D."/>
            <person name="Hepburn T."/>
            <person name="Howarth C."/>
            <person name="Jen D."/>
            <person name="Larson L."/>
            <person name="Lewis B."/>
            <person name="Mehta T."/>
            <person name="Park D."/>
            <person name="Pearson M."/>
            <person name="Roberts A."/>
            <person name="Saif S."/>
            <person name="Shea T."/>
            <person name="Shenoy N."/>
            <person name="Sisk P."/>
            <person name="Stolte C."/>
            <person name="Sykes S."/>
            <person name="Thomson T."/>
            <person name="Walk T."/>
            <person name="White J."/>
            <person name="Yandava C."/>
            <person name="Izard J."/>
            <person name="Baranova O.V."/>
            <person name="Blanton J.M."/>
            <person name="Tanner A.C."/>
            <person name="Dewhirst F.E."/>
            <person name="Haas B."/>
            <person name="Nusbaum C."/>
            <person name="Birren B."/>
        </authorList>
    </citation>
    <scope>NUCLEOTIDE SEQUENCE [LARGE SCALE GENOMIC DNA]</scope>
    <source>
        <strain evidence="1">1-1 BBBD Race 1</strain>
    </source>
</reference>
<reference evidence="1" key="2">
    <citation type="submission" date="2016-05" db="EMBL/GenBank/DDBJ databases">
        <title>Comparative analysis highlights variable genome content of wheat rusts and divergence of the mating loci.</title>
        <authorList>
            <person name="Cuomo C.A."/>
            <person name="Bakkeren G."/>
            <person name="Szabo L."/>
            <person name="Khalil H."/>
            <person name="Joly D."/>
            <person name="Goldberg J."/>
            <person name="Young S."/>
            <person name="Zeng Q."/>
            <person name="Fellers J."/>
        </authorList>
    </citation>
    <scope>NUCLEOTIDE SEQUENCE [LARGE SCALE GENOMIC DNA]</scope>
    <source>
        <strain evidence="1">1-1 BBBD Race 1</strain>
    </source>
</reference>
<protein>
    <submittedName>
        <fullName evidence="1 2">Uncharacterized protein</fullName>
    </submittedName>
</protein>
<name>A0A180GGD4_PUCT1</name>
<organism evidence="1">
    <name type="scientific">Puccinia triticina (isolate 1-1 / race 1 (BBBD))</name>
    <name type="common">Brown leaf rust fungus</name>
    <dbReference type="NCBI Taxonomy" id="630390"/>
    <lineage>
        <taxon>Eukaryota</taxon>
        <taxon>Fungi</taxon>
        <taxon>Dikarya</taxon>
        <taxon>Basidiomycota</taxon>
        <taxon>Pucciniomycotina</taxon>
        <taxon>Pucciniomycetes</taxon>
        <taxon>Pucciniales</taxon>
        <taxon>Pucciniaceae</taxon>
        <taxon>Puccinia</taxon>
    </lineage>
</organism>
<reference evidence="2 3" key="3">
    <citation type="journal article" date="2017" name="G3 (Bethesda)">
        <title>Comparative analysis highlights variable genome content of wheat rusts and divergence of the mating loci.</title>
        <authorList>
            <person name="Cuomo C.A."/>
            <person name="Bakkeren G."/>
            <person name="Khalil H.B."/>
            <person name="Panwar V."/>
            <person name="Joly D."/>
            <person name="Linning R."/>
            <person name="Sakthikumar S."/>
            <person name="Song X."/>
            <person name="Adiconis X."/>
            <person name="Fan L."/>
            <person name="Goldberg J.M."/>
            <person name="Levin J.Z."/>
            <person name="Young S."/>
            <person name="Zeng Q."/>
            <person name="Anikster Y."/>
            <person name="Bruce M."/>
            <person name="Wang M."/>
            <person name="Yin C."/>
            <person name="McCallum B."/>
            <person name="Szabo L.J."/>
            <person name="Hulbert S."/>
            <person name="Chen X."/>
            <person name="Fellers J.P."/>
        </authorList>
    </citation>
    <scope>NUCLEOTIDE SEQUENCE</scope>
    <source>
        <strain evidence="2">isolate 1-1 / race 1 (BBBD)</strain>
        <strain evidence="3">Isolate 1-1 / race 1 (BBBD)</strain>
    </source>
</reference>
<dbReference type="AlphaFoldDB" id="A0A180GGD4"/>
<dbReference type="OrthoDB" id="2505310at2759"/>
<evidence type="ECO:0000313" key="2">
    <source>
        <dbReference type="EnsemblFungi" id="PTTG_09300-t43_1-p1"/>
    </source>
</evidence>
<gene>
    <name evidence="1" type="ORF">PTTG_09300</name>
</gene>